<keyword evidence="3 5" id="KW-0597">Phosphoprotein</keyword>
<dbReference type="SMART" id="SM00448">
    <property type="entry name" value="REC"/>
    <property type="match status" value="2"/>
</dbReference>
<dbReference type="Gene3D" id="1.10.287.130">
    <property type="match status" value="1"/>
</dbReference>
<dbReference type="InterPro" id="IPR004358">
    <property type="entry name" value="Sig_transdc_His_kin-like_C"/>
</dbReference>
<dbReference type="InterPro" id="IPR005467">
    <property type="entry name" value="His_kinase_dom"/>
</dbReference>
<feature type="domain" description="Response regulatory" evidence="8">
    <location>
        <begin position="1139"/>
        <end position="1252"/>
    </location>
</feature>
<name>A0ABY7T9H9_9SPHI</name>
<dbReference type="InterPro" id="IPR011110">
    <property type="entry name" value="Reg_prop"/>
</dbReference>
<protein>
    <recommendedName>
        <fullName evidence="2">histidine kinase</fullName>
        <ecNumber evidence="2">2.7.13.3</ecNumber>
    </recommendedName>
</protein>
<evidence type="ECO:0000256" key="1">
    <source>
        <dbReference type="ARBA" id="ARBA00000085"/>
    </source>
</evidence>
<dbReference type="InterPro" id="IPR003594">
    <property type="entry name" value="HATPase_dom"/>
</dbReference>
<dbReference type="Gene3D" id="3.40.50.2300">
    <property type="match status" value="2"/>
</dbReference>
<feature type="domain" description="Histidine kinase" evidence="7">
    <location>
        <begin position="898"/>
        <end position="1119"/>
    </location>
</feature>
<dbReference type="InterPro" id="IPR011123">
    <property type="entry name" value="Y_Y_Y"/>
</dbReference>
<evidence type="ECO:0000256" key="6">
    <source>
        <dbReference type="SAM" id="Coils"/>
    </source>
</evidence>
<reference evidence="9 10" key="1">
    <citation type="submission" date="2023-02" db="EMBL/GenBank/DDBJ databases">
        <title>Genome sequence of Mucilaginibacter jinjuensis strain KACC 16571.</title>
        <authorList>
            <person name="Kim S."/>
            <person name="Heo J."/>
            <person name="Kwon S.-W."/>
        </authorList>
    </citation>
    <scope>NUCLEOTIDE SEQUENCE [LARGE SCALE GENOMIC DNA]</scope>
    <source>
        <strain evidence="9 10">KACC 16571</strain>
    </source>
</reference>
<dbReference type="SMART" id="SM00387">
    <property type="entry name" value="HATPase_c"/>
    <property type="match status" value="1"/>
</dbReference>
<evidence type="ECO:0000313" key="10">
    <source>
        <dbReference type="Proteomes" id="UP001216139"/>
    </source>
</evidence>
<proteinExistence type="predicted"/>
<dbReference type="InterPro" id="IPR013783">
    <property type="entry name" value="Ig-like_fold"/>
</dbReference>
<keyword evidence="10" id="KW-1185">Reference proteome</keyword>
<dbReference type="CDD" id="cd16922">
    <property type="entry name" value="HATPase_EvgS-ArcB-TorS-like"/>
    <property type="match status" value="1"/>
</dbReference>
<dbReference type="InterPro" id="IPR001789">
    <property type="entry name" value="Sig_transdc_resp-reg_receiver"/>
</dbReference>
<keyword evidence="6" id="KW-0175">Coiled coil</keyword>
<dbReference type="SUPFAM" id="SSF55874">
    <property type="entry name" value="ATPase domain of HSP90 chaperone/DNA topoisomerase II/histidine kinase"/>
    <property type="match status" value="1"/>
</dbReference>
<dbReference type="SMART" id="SM00388">
    <property type="entry name" value="HisKA"/>
    <property type="match status" value="1"/>
</dbReference>
<feature type="modified residue" description="4-aspartylphosphate" evidence="5">
    <location>
        <position position="1328"/>
    </location>
</feature>
<dbReference type="Gene3D" id="2.130.10.10">
    <property type="entry name" value="YVTN repeat-like/Quinoprotein amine dehydrogenase"/>
    <property type="match status" value="4"/>
</dbReference>
<feature type="domain" description="Response regulatory" evidence="8">
    <location>
        <begin position="1279"/>
        <end position="1394"/>
    </location>
</feature>
<dbReference type="EC" id="2.7.13.3" evidence="2"/>
<dbReference type="Gene3D" id="2.60.40.10">
    <property type="entry name" value="Immunoglobulins"/>
    <property type="match status" value="1"/>
</dbReference>
<dbReference type="CDD" id="cd00146">
    <property type="entry name" value="PKD"/>
    <property type="match status" value="1"/>
</dbReference>
<dbReference type="Proteomes" id="UP001216139">
    <property type="component" value="Chromosome"/>
</dbReference>
<dbReference type="InterPro" id="IPR036890">
    <property type="entry name" value="HATPase_C_sf"/>
</dbReference>
<dbReference type="RefSeq" id="WP_273631236.1">
    <property type="nucleotide sequence ID" value="NZ_CP117167.1"/>
</dbReference>
<dbReference type="SUPFAM" id="SSF47384">
    <property type="entry name" value="Homodimeric domain of signal transducing histidine kinase"/>
    <property type="match status" value="1"/>
</dbReference>
<evidence type="ECO:0000313" key="9">
    <source>
        <dbReference type="EMBL" id="WCT12963.1"/>
    </source>
</evidence>
<evidence type="ECO:0000256" key="2">
    <source>
        <dbReference type="ARBA" id="ARBA00012438"/>
    </source>
</evidence>
<sequence length="1397" mass="157295">MLFFIPLFSSAQISDVRFRHISNEQGLSNSTITCIFQDSRGFMWFGTRDGLNKYDGVKVVTYKNDPKNKNSISDNFINCIYEDSDHQLWIGTPFSLNKFNPLTNSFTKINIHVSDSITALSGYDRNHIWMGTLGGGVDLLDTRTNNVRHFIHHNKNNASLSSDSVNCFFEDANKNLWVGTQKGLNILDAHNLSFKPYLIDSVNNCSVVSIAADHKNNLWLGLSGIGAGVYNLQSKKLQLLSHNEHDPGSLSGNLILQILVDKKDNVWIGTINQGMNLFNPANNSFFKYRPKPDNTGSLSNMTVSAIFEDNQGDLWVGTHRGGINLYTAESDKFKLYKQSLDDKSLSYNDVKCFFEDHKDNLWIGTDGGGLNLFDRKTNLFKHYKNIPGDKSSLSGDAIQDIAEDASGNLWVGTWGAGLNLMDRASGKFTRFKNNKSDPNSLSSDFMQSMLLDSKGNFWVATYYGGINLLDAKTHQFKRITKSPDGKTSFKGNNVVSVNEDKAGNVWFGTDDGGLNCYNLNTQQFSHYFDKEAKRTDSRVIFTDSKGQVWIGMAGLYRFDKARNDFKIFTQKAGLGTDFIKGITEDERHNLWISTSNGITRLNPATGEVKQFNTYDGLQGMEFEANSYLKTRDGEMYFGGIKGFNRFYPNEIITNKFLPPVYITDFQDHNKNVIPGDPDSILKTDVSYAKTIRLNYDQASFSFNFIGLSYIISRNNLYDYKLDGLDHEWTRAGMERKASYTNLDPGTYTFRVRASNNDGVWNEQGASITIIITPPFWDTWWFRLLVILAIVAIVYSIYAYRINAIEKQKAELEKQVEERTHEVVQKAHELEIKSDELQAANEELQVQSEELLSQSEELMSQAEHLHELNNELNIQRKQEQEAREEAEKANQAKSIFLATMSHEIRTPMNGVIGMASLLAETELNLEQREYTDTIINSGEGLLNVINDILDFSKIESGKMDIEHEDFDLRNTVEEVMDIFAPKAAELKIDLIYHLDEDVPVHIVGDSLRVKQVLINLISNAMKFTSKGEIFIKVFIVKQVGEEVQIGFNVKDTGIGIPQEKLSKLFKAFSQVDSSTTRKYGGTGLGLAICERLVQLMGGEIWAKSQFGQGSEFSFSFKTIRSKNPVSTPLICDLSALRGLRVLIVDDNNTNLFILKTQLEHWKLAPVTAVSAINALHILETDSNFKLLITDMEMPLMDGVGLAKEVKEKYPELPIIMLSSIGDETKSKFPGIFSSILVKPVKLHHLCQGISAAFNKQQAGVSTKVSNNILSADFATEHPLRILVAEDNTINQKLIERVLNKLGFKPDIVQNGIEVLDKLKEQTYDIILMDIQMPEMDGLETTGIIRTLPGTQPYIVAMTANAMAEDREICMQAGMDDYLSKPMRLEDLVVILKRTKVIE</sequence>
<dbReference type="Pfam" id="PF00072">
    <property type="entry name" value="Response_reg"/>
    <property type="match status" value="2"/>
</dbReference>
<dbReference type="PANTHER" id="PTHR45339:SF1">
    <property type="entry name" value="HYBRID SIGNAL TRANSDUCTION HISTIDINE KINASE J"/>
    <property type="match status" value="1"/>
</dbReference>
<dbReference type="Pfam" id="PF02518">
    <property type="entry name" value="HATPase_c"/>
    <property type="match status" value="1"/>
</dbReference>
<dbReference type="InterPro" id="IPR015943">
    <property type="entry name" value="WD40/YVTN_repeat-like_dom_sf"/>
</dbReference>
<evidence type="ECO:0000256" key="3">
    <source>
        <dbReference type="ARBA" id="ARBA00022553"/>
    </source>
</evidence>
<dbReference type="SUPFAM" id="SSF63829">
    <property type="entry name" value="Calcium-dependent phosphotriesterase"/>
    <property type="match status" value="2"/>
</dbReference>
<dbReference type="PANTHER" id="PTHR45339">
    <property type="entry name" value="HYBRID SIGNAL TRANSDUCTION HISTIDINE KINASE J"/>
    <property type="match status" value="1"/>
</dbReference>
<dbReference type="Pfam" id="PF00512">
    <property type="entry name" value="HisKA"/>
    <property type="match status" value="1"/>
</dbReference>
<feature type="modified residue" description="4-aspartylphosphate" evidence="5">
    <location>
        <position position="1189"/>
    </location>
</feature>
<dbReference type="Pfam" id="PF07495">
    <property type="entry name" value="Y_Y_Y"/>
    <property type="match status" value="1"/>
</dbReference>
<accession>A0ABY7T9H9</accession>
<dbReference type="InterPro" id="IPR011006">
    <property type="entry name" value="CheY-like_superfamily"/>
</dbReference>
<dbReference type="CDD" id="cd00082">
    <property type="entry name" value="HisKA"/>
    <property type="match status" value="1"/>
</dbReference>
<dbReference type="Pfam" id="PF07494">
    <property type="entry name" value="Reg_prop"/>
    <property type="match status" value="9"/>
</dbReference>
<organism evidence="9 10">
    <name type="scientific">Mucilaginibacter jinjuensis</name>
    <dbReference type="NCBI Taxonomy" id="1176721"/>
    <lineage>
        <taxon>Bacteria</taxon>
        <taxon>Pseudomonadati</taxon>
        <taxon>Bacteroidota</taxon>
        <taxon>Sphingobacteriia</taxon>
        <taxon>Sphingobacteriales</taxon>
        <taxon>Sphingobacteriaceae</taxon>
        <taxon>Mucilaginibacter</taxon>
    </lineage>
</organism>
<comment type="catalytic activity">
    <reaction evidence="1">
        <text>ATP + protein L-histidine = ADP + protein N-phospho-L-histidine.</text>
        <dbReference type="EC" id="2.7.13.3"/>
    </reaction>
</comment>
<feature type="coiled-coil region" evidence="6">
    <location>
        <begin position="801"/>
        <end position="891"/>
    </location>
</feature>
<evidence type="ECO:0000256" key="4">
    <source>
        <dbReference type="ARBA" id="ARBA00023012"/>
    </source>
</evidence>
<gene>
    <name evidence="9" type="ORF">PQO05_03320</name>
</gene>
<evidence type="ECO:0000256" key="5">
    <source>
        <dbReference type="PROSITE-ProRule" id="PRU00169"/>
    </source>
</evidence>
<evidence type="ECO:0000259" key="7">
    <source>
        <dbReference type="PROSITE" id="PS50109"/>
    </source>
</evidence>
<dbReference type="Gene3D" id="3.30.565.10">
    <property type="entry name" value="Histidine kinase-like ATPase, C-terminal domain"/>
    <property type="match status" value="1"/>
</dbReference>
<dbReference type="EMBL" id="CP117167">
    <property type="protein sequence ID" value="WCT12963.1"/>
    <property type="molecule type" value="Genomic_DNA"/>
</dbReference>
<dbReference type="PROSITE" id="PS50110">
    <property type="entry name" value="RESPONSE_REGULATORY"/>
    <property type="match status" value="2"/>
</dbReference>
<dbReference type="PROSITE" id="PS50109">
    <property type="entry name" value="HIS_KIN"/>
    <property type="match status" value="1"/>
</dbReference>
<dbReference type="PRINTS" id="PR00344">
    <property type="entry name" value="BCTRLSENSOR"/>
</dbReference>
<dbReference type="CDD" id="cd17546">
    <property type="entry name" value="REC_hyHK_CKI1_RcsC-like"/>
    <property type="match status" value="1"/>
</dbReference>
<keyword evidence="4" id="KW-0902">Two-component regulatory system</keyword>
<dbReference type="SUPFAM" id="SSF52172">
    <property type="entry name" value="CheY-like"/>
    <property type="match status" value="2"/>
</dbReference>
<evidence type="ECO:0000259" key="8">
    <source>
        <dbReference type="PROSITE" id="PS50110"/>
    </source>
</evidence>
<dbReference type="InterPro" id="IPR036097">
    <property type="entry name" value="HisK_dim/P_sf"/>
</dbReference>
<dbReference type="InterPro" id="IPR003661">
    <property type="entry name" value="HisK_dim/P_dom"/>
</dbReference>